<evidence type="ECO:0000256" key="2">
    <source>
        <dbReference type="ARBA" id="ARBA00022801"/>
    </source>
</evidence>
<dbReference type="Pfam" id="PF07727">
    <property type="entry name" value="RVT_2"/>
    <property type="match status" value="1"/>
</dbReference>
<dbReference type="PANTHER" id="PTHR42648">
    <property type="entry name" value="TRANSPOSASE, PUTATIVE-RELATED"/>
    <property type="match status" value="1"/>
</dbReference>
<dbReference type="InterPro" id="IPR001584">
    <property type="entry name" value="Integrase_cat-core"/>
</dbReference>
<proteinExistence type="predicted"/>
<dbReference type="InterPro" id="IPR012337">
    <property type="entry name" value="RNaseH-like_sf"/>
</dbReference>
<keyword evidence="2" id="KW-0378">Hydrolase</keyword>
<protein>
    <recommendedName>
        <fullName evidence="4">Integrase catalytic domain-containing protein</fullName>
    </recommendedName>
</protein>
<dbReference type="Proteomes" id="UP000507245">
    <property type="component" value="Unassembled WGS sequence"/>
</dbReference>
<evidence type="ECO:0000313" key="6">
    <source>
        <dbReference type="Proteomes" id="UP000507245"/>
    </source>
</evidence>
<organism evidence="5 6">
    <name type="scientific">Prunus armeniaca</name>
    <name type="common">Apricot</name>
    <name type="synonym">Armeniaca vulgaris</name>
    <dbReference type="NCBI Taxonomy" id="36596"/>
    <lineage>
        <taxon>Eukaryota</taxon>
        <taxon>Viridiplantae</taxon>
        <taxon>Streptophyta</taxon>
        <taxon>Embryophyta</taxon>
        <taxon>Tracheophyta</taxon>
        <taxon>Spermatophyta</taxon>
        <taxon>Magnoliopsida</taxon>
        <taxon>eudicotyledons</taxon>
        <taxon>Gunneridae</taxon>
        <taxon>Pentapetalae</taxon>
        <taxon>rosids</taxon>
        <taxon>fabids</taxon>
        <taxon>Rosales</taxon>
        <taxon>Rosaceae</taxon>
        <taxon>Amygdaloideae</taxon>
        <taxon>Amygdaleae</taxon>
        <taxon>Prunus</taxon>
    </lineage>
</organism>
<dbReference type="PROSITE" id="PS50994">
    <property type="entry name" value="INTEGRASE"/>
    <property type="match status" value="1"/>
</dbReference>
<dbReference type="OrthoDB" id="1166717at2759"/>
<dbReference type="InterPro" id="IPR057670">
    <property type="entry name" value="SH3_retrovirus"/>
</dbReference>
<dbReference type="SUPFAM" id="SSF53098">
    <property type="entry name" value="Ribonuclease H-like"/>
    <property type="match status" value="1"/>
</dbReference>
<feature type="domain" description="Integrase catalytic" evidence="4">
    <location>
        <begin position="103"/>
        <end position="269"/>
    </location>
</feature>
<dbReference type="EMBL" id="CAEKKB010000006">
    <property type="protein sequence ID" value="CAB4313503.1"/>
    <property type="molecule type" value="Genomic_DNA"/>
</dbReference>
<gene>
    <name evidence="5" type="ORF">ORAREDHAP_LOCUS36602</name>
</gene>
<evidence type="ECO:0000259" key="4">
    <source>
        <dbReference type="PROSITE" id="PS50994"/>
    </source>
</evidence>
<dbReference type="Pfam" id="PF25597">
    <property type="entry name" value="SH3_retrovirus"/>
    <property type="match status" value="1"/>
</dbReference>
<evidence type="ECO:0000313" key="5">
    <source>
        <dbReference type="EMBL" id="CAB4313503.1"/>
    </source>
</evidence>
<dbReference type="Pfam" id="PF13976">
    <property type="entry name" value="gag_pre-integrs"/>
    <property type="match status" value="1"/>
</dbReference>
<accession>A0A6J5XM93</accession>
<name>A0A6J5XM93_PRUAR</name>
<sequence>MDANGFRVKDNKTGKVLLIGSSSGGLYHIHIEPEISEKLGFYGEKTTQEVWHARLGHPSQAVFRVLLNKHKLPLHGSFDSHKACHICPLGKSCKLPFSSRHSHAQQPLDLLHLDLWGPAHVSSNFGYRYYLSIVDDCTRFVWFYPLTKKSDVLGTFVIFKRMVEKRLNCTIKMLQINGGGEFTSRMFLNFLREHGISHQISCPYTLQQNGVVERKHRHIVEMRICLLSQSHLPHSFWLEAFSTAVFLINRLPSLHLGALSPYENLFQRPPDYTFLKTFGNYKGYRCLDKASGRVYISRHVTFDEHTFPYHITPSQQPTIQVPSPLSMILEPVLSKDLLQPSLPPAPPLATVPSPSASTPIADSPAGPMTPPDFPMQPSIHDEYSTAPTSPPSQASPPCDFASPSLTSSTPDTSPLPGKFRSVQELQKLLHGPFPHPLPEGLTASLANSLSVEPTSYTQAAKHPHYQSAMHEEYDALLRNNTWSLVLAVPSMNIVGCKWVFKVKRKADGSIERHKARLVAKGFNQQEGLDYDETFSPVIKPATVLFWP</sequence>
<dbReference type="InterPro" id="IPR013103">
    <property type="entry name" value="RVT_2"/>
</dbReference>
<dbReference type="GO" id="GO:0016787">
    <property type="term" value="F:hydrolase activity"/>
    <property type="evidence" value="ECO:0007669"/>
    <property type="project" value="UniProtKB-KW"/>
</dbReference>
<feature type="compositionally biased region" description="Low complexity" evidence="3">
    <location>
        <begin position="350"/>
        <end position="361"/>
    </location>
</feature>
<dbReference type="InterPro" id="IPR036397">
    <property type="entry name" value="RNaseH_sf"/>
</dbReference>
<reference evidence="6" key="1">
    <citation type="journal article" date="2020" name="Genome Biol.">
        <title>Gamete binning: chromosome-level and haplotype-resolved genome assembly enabled by high-throughput single-cell sequencing of gamete genomes.</title>
        <authorList>
            <person name="Campoy J.A."/>
            <person name="Sun H."/>
            <person name="Goel M."/>
            <person name="Jiao W.-B."/>
            <person name="Folz-Donahue K."/>
            <person name="Wang N."/>
            <person name="Rubio M."/>
            <person name="Liu C."/>
            <person name="Kukat C."/>
            <person name="Ruiz D."/>
            <person name="Huettel B."/>
            <person name="Schneeberger K."/>
        </authorList>
    </citation>
    <scope>NUCLEOTIDE SEQUENCE [LARGE SCALE GENOMIC DNA]</scope>
    <source>
        <strain evidence="6">cv. Rojo Pasion</strain>
    </source>
</reference>
<dbReference type="GO" id="GO:0046872">
    <property type="term" value="F:metal ion binding"/>
    <property type="evidence" value="ECO:0007669"/>
    <property type="project" value="UniProtKB-KW"/>
</dbReference>
<keyword evidence="6" id="KW-1185">Reference proteome</keyword>
<dbReference type="PANTHER" id="PTHR42648:SF26">
    <property type="entry name" value="INTEGRASE CATALYTIC DOMAIN-CONTAINING PROTEIN"/>
    <property type="match status" value="1"/>
</dbReference>
<dbReference type="GO" id="GO:0015074">
    <property type="term" value="P:DNA integration"/>
    <property type="evidence" value="ECO:0007669"/>
    <property type="project" value="InterPro"/>
</dbReference>
<dbReference type="AlphaFoldDB" id="A0A6J5XM93"/>
<evidence type="ECO:0000256" key="3">
    <source>
        <dbReference type="SAM" id="MobiDB-lite"/>
    </source>
</evidence>
<feature type="region of interest" description="Disordered" evidence="3">
    <location>
        <begin position="344"/>
        <end position="416"/>
    </location>
</feature>
<dbReference type="Gene3D" id="3.30.420.10">
    <property type="entry name" value="Ribonuclease H-like superfamily/Ribonuclease H"/>
    <property type="match status" value="1"/>
</dbReference>
<dbReference type="InterPro" id="IPR039537">
    <property type="entry name" value="Retrotran_Ty1/copia-like"/>
</dbReference>
<keyword evidence="1" id="KW-0479">Metal-binding</keyword>
<dbReference type="InterPro" id="IPR025724">
    <property type="entry name" value="GAG-pre-integrase_dom"/>
</dbReference>
<dbReference type="GO" id="GO:0003676">
    <property type="term" value="F:nucleic acid binding"/>
    <property type="evidence" value="ECO:0007669"/>
    <property type="project" value="InterPro"/>
</dbReference>
<feature type="compositionally biased region" description="Low complexity" evidence="3">
    <location>
        <begin position="395"/>
        <end position="416"/>
    </location>
</feature>
<dbReference type="Pfam" id="PF00665">
    <property type="entry name" value="rve"/>
    <property type="match status" value="1"/>
</dbReference>
<evidence type="ECO:0000256" key="1">
    <source>
        <dbReference type="ARBA" id="ARBA00022723"/>
    </source>
</evidence>